<name>A0A4Y2RKL9_ARAVE</name>
<protein>
    <submittedName>
        <fullName evidence="2">Uncharacterized protein</fullName>
    </submittedName>
</protein>
<gene>
    <name evidence="2" type="ORF">AVEN_185265_1</name>
</gene>
<feature type="transmembrane region" description="Helical" evidence="1">
    <location>
        <begin position="17"/>
        <end position="35"/>
    </location>
</feature>
<keyword evidence="1" id="KW-1133">Transmembrane helix</keyword>
<dbReference type="Proteomes" id="UP000499080">
    <property type="component" value="Unassembled WGS sequence"/>
</dbReference>
<dbReference type="AlphaFoldDB" id="A0A4Y2RKL9"/>
<reference evidence="2 3" key="1">
    <citation type="journal article" date="2019" name="Sci. Rep.">
        <title>Orb-weaving spider Araneus ventricosus genome elucidates the spidroin gene catalogue.</title>
        <authorList>
            <person name="Kono N."/>
            <person name="Nakamura H."/>
            <person name="Ohtoshi R."/>
            <person name="Moran D.A.P."/>
            <person name="Shinohara A."/>
            <person name="Yoshida Y."/>
            <person name="Fujiwara M."/>
            <person name="Mori M."/>
            <person name="Tomita M."/>
            <person name="Arakawa K."/>
        </authorList>
    </citation>
    <scope>NUCLEOTIDE SEQUENCE [LARGE SCALE GENOMIC DNA]</scope>
</reference>
<keyword evidence="1" id="KW-0812">Transmembrane</keyword>
<feature type="non-terminal residue" evidence="2">
    <location>
        <position position="1"/>
    </location>
</feature>
<dbReference type="EMBL" id="BGPR01145524">
    <property type="protein sequence ID" value="GBN75970.1"/>
    <property type="molecule type" value="Genomic_DNA"/>
</dbReference>
<evidence type="ECO:0000313" key="3">
    <source>
        <dbReference type="Proteomes" id="UP000499080"/>
    </source>
</evidence>
<proteinExistence type="predicted"/>
<keyword evidence="3" id="KW-1185">Reference proteome</keyword>
<organism evidence="2 3">
    <name type="scientific">Araneus ventricosus</name>
    <name type="common">Orbweaver spider</name>
    <name type="synonym">Epeira ventricosa</name>
    <dbReference type="NCBI Taxonomy" id="182803"/>
    <lineage>
        <taxon>Eukaryota</taxon>
        <taxon>Metazoa</taxon>
        <taxon>Ecdysozoa</taxon>
        <taxon>Arthropoda</taxon>
        <taxon>Chelicerata</taxon>
        <taxon>Arachnida</taxon>
        <taxon>Araneae</taxon>
        <taxon>Araneomorphae</taxon>
        <taxon>Entelegynae</taxon>
        <taxon>Araneoidea</taxon>
        <taxon>Araneidae</taxon>
        <taxon>Araneus</taxon>
    </lineage>
</organism>
<keyword evidence="1" id="KW-0472">Membrane</keyword>
<sequence>IPAHYVPSSILSITPPTWFISLGLSLNLCLSKYAARRVPQEII</sequence>
<evidence type="ECO:0000313" key="2">
    <source>
        <dbReference type="EMBL" id="GBN75970.1"/>
    </source>
</evidence>
<comment type="caution">
    <text evidence="2">The sequence shown here is derived from an EMBL/GenBank/DDBJ whole genome shotgun (WGS) entry which is preliminary data.</text>
</comment>
<evidence type="ECO:0000256" key="1">
    <source>
        <dbReference type="SAM" id="Phobius"/>
    </source>
</evidence>
<accession>A0A4Y2RKL9</accession>